<dbReference type="Proteomes" id="UP001056778">
    <property type="component" value="Chromosome 7"/>
</dbReference>
<proteinExistence type="predicted"/>
<keyword evidence="2" id="KW-1185">Reference proteome</keyword>
<protein>
    <submittedName>
        <fullName evidence="1">Pyrazinamidase/nicotinamidase</fullName>
    </submittedName>
</protein>
<evidence type="ECO:0000313" key="2">
    <source>
        <dbReference type="Proteomes" id="UP001056778"/>
    </source>
</evidence>
<evidence type="ECO:0000313" key="1">
    <source>
        <dbReference type="EMBL" id="KAI4458219.1"/>
    </source>
</evidence>
<comment type="caution">
    <text evidence="1">The sequence shown here is derived from an EMBL/GenBank/DDBJ whole genome shotgun (WGS) entry which is preliminary data.</text>
</comment>
<dbReference type="EMBL" id="CM043021">
    <property type="protein sequence ID" value="KAI4458219.1"/>
    <property type="molecule type" value="Genomic_DNA"/>
</dbReference>
<organism evidence="1 2">
    <name type="scientific">Holotrichia oblita</name>
    <name type="common">Chafer beetle</name>
    <dbReference type="NCBI Taxonomy" id="644536"/>
    <lineage>
        <taxon>Eukaryota</taxon>
        <taxon>Metazoa</taxon>
        <taxon>Ecdysozoa</taxon>
        <taxon>Arthropoda</taxon>
        <taxon>Hexapoda</taxon>
        <taxon>Insecta</taxon>
        <taxon>Pterygota</taxon>
        <taxon>Neoptera</taxon>
        <taxon>Endopterygota</taxon>
        <taxon>Coleoptera</taxon>
        <taxon>Polyphaga</taxon>
        <taxon>Scarabaeiformia</taxon>
        <taxon>Scarabaeidae</taxon>
        <taxon>Melolonthinae</taxon>
        <taxon>Holotrichia</taxon>
    </lineage>
</organism>
<accession>A0ACB9SSB2</accession>
<name>A0ACB9SSB2_HOLOL</name>
<gene>
    <name evidence="1" type="ORF">MML48_7g00007067</name>
</gene>
<sequence>MDPSFDCYDKDGDGKLNFDDFCFICTALFKNDAGENYLVDEEKLERMFNVFDVNKDGFIDRYEFDFCWKNWIEVLFHPISVLIIADVQNDIISGEIAVTNSAGKPNGHEIIRPINQLIDTVDFRAIFYAMDWHPSDHISFFDNLPLRELHATSPSTCETAQLYDEVIFTGPPMKKQQLWPRHCVQNTSGAELHPDLRFIENGVKIYKGIHSEVESYSAFWDNDRLCDTTLYTELRQRDVTDVYICGLAYECCVKETAMDALNLGYRTILIDDCIRGRDPHSTHVTKQSVLEQNGVIVNSNQVKGMVEGRDRRPELAYSLALRLRTSSAVDLCVQSSVCNKDDNVDDDII</sequence>
<reference evidence="1" key="1">
    <citation type="submission" date="2022-04" db="EMBL/GenBank/DDBJ databases">
        <title>Chromosome-scale genome assembly of Holotrichia oblita Faldermann.</title>
        <authorList>
            <person name="Rongchong L."/>
        </authorList>
    </citation>
    <scope>NUCLEOTIDE SEQUENCE</scope>
    <source>
        <strain evidence="1">81SQS9</strain>
    </source>
</reference>